<reference evidence="1" key="1">
    <citation type="submission" date="2016-04" db="EMBL/GenBank/DDBJ databases">
        <authorList>
            <person name="Evans L.H."/>
            <person name="Alamgir A."/>
            <person name="Owens N."/>
            <person name="Weber N.D."/>
            <person name="Virtaneva K."/>
            <person name="Barbian K."/>
            <person name="Babar A."/>
            <person name="Rosenke K."/>
        </authorList>
    </citation>
    <scope>NUCLEOTIDE SEQUENCE</scope>
    <source>
        <strain evidence="1">Nono1</strain>
    </source>
</reference>
<organism evidence="1">
    <name type="scientific">Nonomuraea gerenzanensis</name>
    <dbReference type="NCBI Taxonomy" id="93944"/>
    <lineage>
        <taxon>Bacteria</taxon>
        <taxon>Bacillati</taxon>
        <taxon>Actinomycetota</taxon>
        <taxon>Actinomycetes</taxon>
        <taxon>Streptosporangiales</taxon>
        <taxon>Streptosporangiaceae</taxon>
        <taxon>Nonomuraea</taxon>
    </lineage>
</organism>
<dbReference type="InterPro" id="IPR043519">
    <property type="entry name" value="NT_sf"/>
</dbReference>
<dbReference type="SUPFAM" id="SSF81301">
    <property type="entry name" value="Nucleotidyltransferase"/>
    <property type="match status" value="1"/>
</dbReference>
<evidence type="ECO:0000313" key="1">
    <source>
        <dbReference type="EMBL" id="SBO97408.1"/>
    </source>
</evidence>
<dbReference type="EMBL" id="LT559118">
    <property type="protein sequence ID" value="SBO97408.1"/>
    <property type="molecule type" value="Genomic_DNA"/>
</dbReference>
<proteinExistence type="predicted"/>
<dbReference type="Gene3D" id="3.30.460.40">
    <property type="match status" value="1"/>
</dbReference>
<dbReference type="AlphaFoldDB" id="A0A1M4EFG0"/>
<dbReference type="RefSeq" id="WP_225266175.1">
    <property type="nucleotide sequence ID" value="NZ_CP084058.1"/>
</dbReference>
<protein>
    <submittedName>
        <fullName evidence="1">Uncharacterized protein</fullName>
    </submittedName>
</protein>
<accession>A0A1M4EFG0</accession>
<name>A0A1M4EFG0_9ACTN</name>
<sequence>MIEDPLERLRTAARRTRELAGNRAGTGLSHEDADDEVGTIATDAAAGFDPFPLLEALHRHGAQAMVIGQVAAIMHGSAELTGDLDLLWDGTPAGAPALAAAFAAVDARIADEAGDPLPLLPESFLRPKVQFAVTGADGDCCTPALPWGAVDVREFLARALTATGADGLEVRYISRPDLIRMRRAIGRPKDLRRADELETLT</sequence>
<gene>
    <name evidence="1" type="ORF">BN4615_P6924</name>
</gene>